<evidence type="ECO:0000313" key="9">
    <source>
        <dbReference type="EMBL" id="CDO95370.1"/>
    </source>
</evidence>
<evidence type="ECO:0000256" key="7">
    <source>
        <dbReference type="RuleBase" id="RU361270"/>
    </source>
</evidence>
<evidence type="ECO:0000256" key="2">
    <source>
        <dbReference type="ARBA" id="ARBA00002704"/>
    </source>
</evidence>
<dbReference type="PANTHER" id="PTHR10395:SF7">
    <property type="entry name" value="5-HYDROXYISOURATE HYDROLASE"/>
    <property type="match status" value="1"/>
</dbReference>
<keyword evidence="6 7" id="KW-0378">Hydrolase</keyword>
<keyword evidence="10" id="KW-1185">Reference proteome</keyword>
<dbReference type="InterPro" id="IPR023416">
    <property type="entry name" value="Transthyretin/HIU_hydrolase_d"/>
</dbReference>
<evidence type="ECO:0000256" key="6">
    <source>
        <dbReference type="ARBA" id="ARBA00022801"/>
    </source>
</evidence>
<dbReference type="PANTHER" id="PTHR10395">
    <property type="entry name" value="URICASE AND TRANSTHYRETIN-RELATED"/>
    <property type="match status" value="1"/>
</dbReference>
<dbReference type="Gene3D" id="2.60.40.180">
    <property type="entry name" value="Transthyretin/hydroxyisourate hydrolase domain"/>
    <property type="match status" value="1"/>
</dbReference>
<dbReference type="Pfam" id="PF00576">
    <property type="entry name" value="Transthyretin"/>
    <property type="match status" value="1"/>
</dbReference>
<comment type="catalytic activity">
    <reaction evidence="1 7">
        <text>5-hydroxyisourate + H2O = 5-hydroxy-2-oxo-4-ureido-2,5-dihydro-1H-imidazole-5-carboxylate + H(+)</text>
        <dbReference type="Rhea" id="RHEA:23736"/>
        <dbReference type="ChEBI" id="CHEBI:15377"/>
        <dbReference type="ChEBI" id="CHEBI:15378"/>
        <dbReference type="ChEBI" id="CHEBI:18072"/>
        <dbReference type="ChEBI" id="CHEBI:58639"/>
        <dbReference type="EC" id="3.5.2.17"/>
    </reaction>
</comment>
<dbReference type="AlphaFoldDB" id="A0A0A8LB07"/>
<keyword evidence="5 7" id="KW-0659">Purine metabolism</keyword>
<feature type="domain" description="Transthyretin/hydroxyisourate hydrolase" evidence="8">
    <location>
        <begin position="14"/>
        <end position="148"/>
    </location>
</feature>
<evidence type="ECO:0000256" key="5">
    <source>
        <dbReference type="ARBA" id="ARBA00022631"/>
    </source>
</evidence>
<name>A0A0A8LB07_9SACH</name>
<evidence type="ECO:0000256" key="1">
    <source>
        <dbReference type="ARBA" id="ARBA00001043"/>
    </source>
</evidence>
<organism evidence="9 10">
    <name type="scientific">Kluyveromyces dobzhanskii CBS 2104</name>
    <dbReference type="NCBI Taxonomy" id="1427455"/>
    <lineage>
        <taxon>Eukaryota</taxon>
        <taxon>Fungi</taxon>
        <taxon>Dikarya</taxon>
        <taxon>Ascomycota</taxon>
        <taxon>Saccharomycotina</taxon>
        <taxon>Saccharomycetes</taxon>
        <taxon>Saccharomycetales</taxon>
        <taxon>Saccharomycetaceae</taxon>
        <taxon>Kluyveromyces</taxon>
    </lineage>
</organism>
<comment type="subunit">
    <text evidence="4 7">Homotetramer.</text>
</comment>
<dbReference type="CDD" id="cd05822">
    <property type="entry name" value="TLP_HIUase"/>
    <property type="match status" value="1"/>
</dbReference>
<dbReference type="InterPro" id="IPR014306">
    <property type="entry name" value="Hydroxyisourate_hydrolase"/>
</dbReference>
<comment type="caution">
    <text evidence="9">The sequence shown here is derived from an EMBL/GenBank/DDBJ whole genome shotgun (WGS) entry which is preliminary data.</text>
</comment>
<dbReference type="Proteomes" id="UP000031516">
    <property type="component" value="Unassembled WGS sequence"/>
</dbReference>
<evidence type="ECO:0000256" key="3">
    <source>
        <dbReference type="ARBA" id="ARBA00009850"/>
    </source>
</evidence>
<dbReference type="EMBL" id="CCBQ010000045">
    <property type="protein sequence ID" value="CDO95370.1"/>
    <property type="molecule type" value="Genomic_DNA"/>
</dbReference>
<comment type="similarity">
    <text evidence="3 7">Belongs to the transthyretin family. 5-hydroxyisourate hydrolase subfamily.</text>
</comment>
<sequence>MENVTYPSRMEGKDTVSGKPAADVVCSVSELLLNDDNTDAGTVESEFQFALGKTNSDGRVTQWVFEPNPSERSRLRELGIIEQSANKLDWQVLKPGHYKIRFHVGKYFRQKKETSFFPFVDIVFEVSDTRHYHIPLLLSNFGYTTYRGS</sequence>
<proteinExistence type="inferred from homology"/>
<gene>
    <name evidence="9" type="ORF">KLDO_g3616.t1</name>
</gene>
<dbReference type="EC" id="3.5.2.17" evidence="7"/>
<accession>A0A0A8LB07</accession>
<evidence type="ECO:0000313" key="10">
    <source>
        <dbReference type="Proteomes" id="UP000031516"/>
    </source>
</evidence>
<reference evidence="9 10" key="1">
    <citation type="submission" date="2014-03" db="EMBL/GenBank/DDBJ databases">
        <title>The genome of Kluyveromyces dobzhanskii.</title>
        <authorList>
            <person name="Nystedt B."/>
            <person name="Astrom S."/>
        </authorList>
    </citation>
    <scope>NUCLEOTIDE SEQUENCE [LARGE SCALE GENOMIC DNA]</scope>
    <source>
        <strain evidence="9 10">CBS 2104</strain>
    </source>
</reference>
<comment type="function">
    <text evidence="2">Catalyzes the hydrolysis of 5-hydroxyisourate (HIU) to 2-oxo-4-hydroxy-4-carboxy-5-ureidoimidazoline (OHCU).</text>
</comment>
<dbReference type="SUPFAM" id="SSF49472">
    <property type="entry name" value="Transthyretin (synonym: prealbumin)"/>
    <property type="match status" value="1"/>
</dbReference>
<protein>
    <recommendedName>
        <fullName evidence="7">5-hydroxyisourate hydrolase</fullName>
        <shortName evidence="7">HIU hydrolase</shortName>
        <shortName evidence="7">HIUHase</shortName>
        <ecNumber evidence="7">3.5.2.17</ecNumber>
    </recommendedName>
</protein>
<dbReference type="OrthoDB" id="10265230at2759"/>
<dbReference type="GO" id="GO:0033971">
    <property type="term" value="F:hydroxyisourate hydrolase activity"/>
    <property type="evidence" value="ECO:0007669"/>
    <property type="project" value="UniProtKB-EC"/>
</dbReference>
<evidence type="ECO:0000259" key="8">
    <source>
        <dbReference type="Pfam" id="PF00576"/>
    </source>
</evidence>
<dbReference type="GO" id="GO:0006144">
    <property type="term" value="P:purine nucleobase metabolic process"/>
    <property type="evidence" value="ECO:0007669"/>
    <property type="project" value="UniProtKB-KW"/>
</dbReference>
<evidence type="ECO:0000256" key="4">
    <source>
        <dbReference type="ARBA" id="ARBA00011881"/>
    </source>
</evidence>
<dbReference type="InterPro" id="IPR036817">
    <property type="entry name" value="Transthyretin/HIU_hydrolase_sf"/>
</dbReference>
<dbReference type="NCBIfam" id="TIGR02962">
    <property type="entry name" value="hdxy_isourate"/>
    <property type="match status" value="1"/>
</dbReference>